<name>A0A3P3XG59_9SPIR</name>
<proteinExistence type="predicted"/>
<dbReference type="EMBL" id="FWDM01000007">
    <property type="protein sequence ID" value="SLM10811.1"/>
    <property type="molecule type" value="Genomic_DNA"/>
</dbReference>
<protein>
    <recommendedName>
        <fullName evidence="1">ATPase AAA-type core domain-containing protein</fullName>
    </recommendedName>
</protein>
<evidence type="ECO:0000259" key="1">
    <source>
        <dbReference type="Pfam" id="PF00004"/>
    </source>
</evidence>
<reference evidence="2" key="1">
    <citation type="submission" date="2017-02" db="EMBL/GenBank/DDBJ databases">
        <authorList>
            <person name="Regsiter A."/>
            <person name="William W."/>
        </authorList>
    </citation>
    <scope>NUCLEOTIDE SEQUENCE</scope>
    <source>
        <strain evidence="2">Bib</strain>
    </source>
</reference>
<evidence type="ECO:0000313" key="2">
    <source>
        <dbReference type="EMBL" id="SLM10811.1"/>
    </source>
</evidence>
<dbReference type="GO" id="GO:0005524">
    <property type="term" value="F:ATP binding"/>
    <property type="evidence" value="ECO:0007669"/>
    <property type="project" value="InterPro"/>
</dbReference>
<dbReference type="Pfam" id="PF00004">
    <property type="entry name" value="AAA"/>
    <property type="match status" value="1"/>
</dbReference>
<gene>
    <name evidence="2" type="ORF">SPIROBIBN47_150128</name>
</gene>
<dbReference type="InterPro" id="IPR027417">
    <property type="entry name" value="P-loop_NTPase"/>
</dbReference>
<dbReference type="InterPro" id="IPR003959">
    <property type="entry name" value="ATPase_AAA_core"/>
</dbReference>
<organism evidence="2">
    <name type="scientific">uncultured spirochete</name>
    <dbReference type="NCBI Taxonomy" id="156406"/>
    <lineage>
        <taxon>Bacteria</taxon>
        <taxon>Pseudomonadati</taxon>
        <taxon>Spirochaetota</taxon>
        <taxon>Spirochaetia</taxon>
        <taxon>Spirochaetales</taxon>
        <taxon>environmental samples</taxon>
    </lineage>
</organism>
<sequence>MIGFFEHILFLIRGVKTYALVGSSGTGKSFRAKLVAQKYGIDLIIDDGLLIRGDQIIAGRSAKKDPTYLGAVKTALFDEREHREQVSRALQHERFRKVLVIGTSERMVQKICERLQLPHPVKVIKIEEIATKAEIEKAVQSRKVEGKHVIPVPALEIKRNYPSIFYDSVRVFLKRSFGVGATLPKLYEKSVVRPEYAKRGRVAISEAALSQMVVHCVNEFDPNVRIMRLAIRNDTQGYRITVVLEVPFGTRLASKIYSLQEYIVDSIEKFTGILVAEVNIVIDRLAVRPQKEQKWGRAIDARRQSV</sequence>
<accession>A0A3P3XG59</accession>
<dbReference type="GO" id="GO:0016887">
    <property type="term" value="F:ATP hydrolysis activity"/>
    <property type="evidence" value="ECO:0007669"/>
    <property type="project" value="InterPro"/>
</dbReference>
<dbReference type="AlphaFoldDB" id="A0A3P3XG59"/>
<feature type="domain" description="ATPase AAA-type core" evidence="1">
    <location>
        <begin position="20"/>
        <end position="133"/>
    </location>
</feature>
<dbReference type="SUPFAM" id="SSF52540">
    <property type="entry name" value="P-loop containing nucleoside triphosphate hydrolases"/>
    <property type="match status" value="1"/>
</dbReference>